<dbReference type="GO" id="GO:0031499">
    <property type="term" value="C:TRAMP complex"/>
    <property type="evidence" value="ECO:0007669"/>
    <property type="project" value="TreeGrafter"/>
</dbReference>
<dbReference type="GO" id="GO:0071031">
    <property type="term" value="P:nuclear mRNA surveillance of mRNA 3'-end processing"/>
    <property type="evidence" value="ECO:0007669"/>
    <property type="project" value="TreeGrafter"/>
</dbReference>
<proteinExistence type="predicted"/>
<dbReference type="Proteomes" id="UP000005220">
    <property type="component" value="Chromosome 12"/>
</dbReference>
<sequence length="235" mass="27696">MRVADKREAKRRHIRSKKHGKRSKNSIKSERHIDNEEKKHKAKCKICLSDTHRTKTCPRSLCKDCGMMRGRHVDFGKSKICNNVSVRHYSSSIEDEMESVQCENCGQNGHKKNRCDKIWRKYLMKRKTEMSNEKMIPLHTIFCYRCGSKGHYGDDCTKRQNNSPRVVSAFSGKNLTRNLSEIYYSFIEEIKSSDLWNKDIDDINHLVKNEYTRSLRPSKVSFYPPPYKNMRRPSL</sequence>
<reference evidence="10 11" key="1">
    <citation type="journal article" date="2011" name="Proc. Natl. Acad. Sci. U.S.A.">
        <title>Evolutionary erosion of yeast sex chromosomes by mating-type switching accidents.</title>
        <authorList>
            <person name="Gordon J.L."/>
            <person name="Armisen D."/>
            <person name="Proux-Wera E."/>
            <person name="Oheigeartaigh S.S."/>
            <person name="Byrne K.P."/>
            <person name="Wolfe K.H."/>
        </authorList>
    </citation>
    <scope>NUCLEOTIDE SEQUENCE [LARGE SCALE GENOMIC DNA]</scope>
    <source>
        <strain evidence="11">ATCC 22294 / BCRC 22015 / CBS 2517 / CECT 1963 / NBRC 1671 / NRRL Y-8276</strain>
    </source>
</reference>
<dbReference type="Pfam" id="PF00098">
    <property type="entry name" value="zf-CCHC"/>
    <property type="match status" value="2"/>
</dbReference>
<name>H2B272_KAZAF</name>
<dbReference type="RefSeq" id="XP_003959857.1">
    <property type="nucleotide sequence ID" value="XM_003959808.1"/>
</dbReference>
<dbReference type="PANTHER" id="PTHR46543">
    <property type="entry name" value="ZINC FINGER CCHC DOMAIN-CONTAINING PROTEIN 7"/>
    <property type="match status" value="1"/>
</dbReference>
<evidence type="ECO:0000256" key="4">
    <source>
        <dbReference type="ARBA" id="ARBA00022771"/>
    </source>
</evidence>
<evidence type="ECO:0000313" key="10">
    <source>
        <dbReference type="EMBL" id="CCF60722.1"/>
    </source>
</evidence>
<evidence type="ECO:0000259" key="9">
    <source>
        <dbReference type="PROSITE" id="PS50158"/>
    </source>
</evidence>
<dbReference type="EMBL" id="HE650832">
    <property type="protein sequence ID" value="CCF60722.1"/>
    <property type="molecule type" value="Genomic_DNA"/>
</dbReference>
<keyword evidence="5" id="KW-0862">Zinc</keyword>
<evidence type="ECO:0000256" key="7">
    <source>
        <dbReference type="PROSITE-ProRule" id="PRU00047"/>
    </source>
</evidence>
<dbReference type="STRING" id="1071382.H2B272"/>
<dbReference type="Gene3D" id="4.10.60.10">
    <property type="entry name" value="Zinc finger, CCHC-type"/>
    <property type="match status" value="1"/>
</dbReference>
<dbReference type="GeneID" id="13886930"/>
<keyword evidence="2" id="KW-0479">Metal-binding</keyword>
<dbReference type="GO" id="GO:0071038">
    <property type="term" value="P:TRAMP-dependent tRNA surveillance pathway"/>
    <property type="evidence" value="ECO:0007669"/>
    <property type="project" value="TreeGrafter"/>
</dbReference>
<keyword evidence="3" id="KW-0677">Repeat</keyword>
<gene>
    <name evidence="10" type="primary">KAFR0L01140</name>
    <name evidence="10" type="ORF">KAFR_0L01140</name>
</gene>
<dbReference type="InterPro" id="IPR001878">
    <property type="entry name" value="Znf_CCHC"/>
</dbReference>
<evidence type="ECO:0000256" key="2">
    <source>
        <dbReference type="ARBA" id="ARBA00022723"/>
    </source>
</evidence>
<dbReference type="GO" id="GO:0071037">
    <property type="term" value="P:nuclear polyadenylation-dependent snRNA catabolic process"/>
    <property type="evidence" value="ECO:0007669"/>
    <property type="project" value="TreeGrafter"/>
</dbReference>
<comment type="subcellular location">
    <subcellularLocation>
        <location evidence="1">Nucleus</location>
    </subcellularLocation>
</comment>
<feature type="compositionally biased region" description="Basic residues" evidence="8">
    <location>
        <begin position="9"/>
        <end position="25"/>
    </location>
</feature>
<dbReference type="AlphaFoldDB" id="H2B272"/>
<dbReference type="SMART" id="SM00343">
    <property type="entry name" value="ZnF_C2HC"/>
    <property type="match status" value="3"/>
</dbReference>
<dbReference type="PANTHER" id="PTHR46543:SF1">
    <property type="entry name" value="ZINC FINGER CCHC DOMAIN-CONTAINING PROTEIN 7"/>
    <property type="match status" value="1"/>
</dbReference>
<dbReference type="KEGG" id="kaf:KAFR_0L01140"/>
<protein>
    <recommendedName>
        <fullName evidence="9">CCHC-type domain-containing protein</fullName>
    </recommendedName>
</protein>
<dbReference type="InParanoid" id="H2B272"/>
<evidence type="ECO:0000256" key="5">
    <source>
        <dbReference type="ARBA" id="ARBA00022833"/>
    </source>
</evidence>
<evidence type="ECO:0000256" key="3">
    <source>
        <dbReference type="ARBA" id="ARBA00022737"/>
    </source>
</evidence>
<evidence type="ECO:0000256" key="6">
    <source>
        <dbReference type="ARBA" id="ARBA00023242"/>
    </source>
</evidence>
<keyword evidence="6" id="KW-0539">Nucleus</keyword>
<dbReference type="GO" id="GO:0071035">
    <property type="term" value="P:nuclear polyadenylation-dependent rRNA catabolic process"/>
    <property type="evidence" value="ECO:0007669"/>
    <property type="project" value="TreeGrafter"/>
</dbReference>
<dbReference type="InterPro" id="IPR051644">
    <property type="entry name" value="TRAMP_AT-DNA-binding"/>
</dbReference>
<evidence type="ECO:0000256" key="8">
    <source>
        <dbReference type="SAM" id="MobiDB-lite"/>
    </source>
</evidence>
<keyword evidence="4 7" id="KW-0863">Zinc-finger</keyword>
<dbReference type="HOGENOM" id="CLU_1180375_0_0_1"/>
<keyword evidence="11" id="KW-1185">Reference proteome</keyword>
<accession>H2B272</accession>
<dbReference type="OrthoDB" id="4062065at2759"/>
<dbReference type="PROSITE" id="PS50158">
    <property type="entry name" value="ZF_CCHC"/>
    <property type="match status" value="2"/>
</dbReference>
<dbReference type="GO" id="GO:0003723">
    <property type="term" value="F:RNA binding"/>
    <property type="evidence" value="ECO:0007669"/>
    <property type="project" value="TreeGrafter"/>
</dbReference>
<dbReference type="InterPro" id="IPR036875">
    <property type="entry name" value="Znf_CCHC_sf"/>
</dbReference>
<organism evidence="10 11">
    <name type="scientific">Kazachstania africana (strain ATCC 22294 / BCRC 22015 / CBS 2517 / CECT 1963 / NBRC 1671 / NRRL Y-8276)</name>
    <name type="common">Yeast</name>
    <name type="synonym">Kluyveromyces africanus</name>
    <dbReference type="NCBI Taxonomy" id="1071382"/>
    <lineage>
        <taxon>Eukaryota</taxon>
        <taxon>Fungi</taxon>
        <taxon>Dikarya</taxon>
        <taxon>Ascomycota</taxon>
        <taxon>Saccharomycotina</taxon>
        <taxon>Saccharomycetes</taxon>
        <taxon>Saccharomycetales</taxon>
        <taxon>Saccharomycetaceae</taxon>
        <taxon>Kazachstania</taxon>
    </lineage>
</organism>
<feature type="domain" description="CCHC-type" evidence="9">
    <location>
        <begin position="143"/>
        <end position="158"/>
    </location>
</feature>
<dbReference type="GO" id="GO:0008270">
    <property type="term" value="F:zinc ion binding"/>
    <property type="evidence" value="ECO:0007669"/>
    <property type="project" value="UniProtKB-KW"/>
</dbReference>
<evidence type="ECO:0000256" key="1">
    <source>
        <dbReference type="ARBA" id="ARBA00004123"/>
    </source>
</evidence>
<feature type="domain" description="CCHC-type" evidence="9">
    <location>
        <begin position="102"/>
        <end position="117"/>
    </location>
</feature>
<feature type="region of interest" description="Disordered" evidence="8">
    <location>
        <begin position="1"/>
        <end position="35"/>
    </location>
</feature>
<dbReference type="eggNOG" id="KOG4400">
    <property type="taxonomic scope" value="Eukaryota"/>
</dbReference>
<dbReference type="GO" id="GO:0071039">
    <property type="term" value="P:nuclear polyadenylation-dependent CUT catabolic process"/>
    <property type="evidence" value="ECO:0007669"/>
    <property type="project" value="TreeGrafter"/>
</dbReference>
<dbReference type="SUPFAM" id="SSF57756">
    <property type="entry name" value="Retrovirus zinc finger-like domains"/>
    <property type="match status" value="1"/>
</dbReference>
<evidence type="ECO:0000313" key="11">
    <source>
        <dbReference type="Proteomes" id="UP000005220"/>
    </source>
</evidence>
<dbReference type="GO" id="GO:0071036">
    <property type="term" value="P:nuclear polyadenylation-dependent snoRNA catabolic process"/>
    <property type="evidence" value="ECO:0007669"/>
    <property type="project" value="TreeGrafter"/>
</dbReference>